<comment type="caution">
    <text evidence="3">The sequence shown here is derived from an EMBL/GenBank/DDBJ whole genome shotgun (WGS) entry which is preliminary data.</text>
</comment>
<proteinExistence type="predicted"/>
<sequence>MKKRGLILIGSILALLILLGGAGYLLYDRVSAYFVEETLVSQMTQELIAQTGIDLGEAGRVLTEEEKESFKAILNTKEPSKEEGAESAENVQAQTQQGNTNSSTVEDTTMHETAKEKTQLVTTDDIKIAVEQQAKNIAKSIPIKDKSAMLNLVLSNLTSSDLNYLMGLALDGVSSSDLAQAKRIAMQSFNEEDLERVKGYYDTYKHLIP</sequence>
<feature type="compositionally biased region" description="Basic and acidic residues" evidence="1">
    <location>
        <begin position="108"/>
        <end position="117"/>
    </location>
</feature>
<evidence type="ECO:0000256" key="1">
    <source>
        <dbReference type="SAM" id="MobiDB-lite"/>
    </source>
</evidence>
<keyword evidence="2" id="KW-1133">Transmembrane helix</keyword>
<keyword evidence="2" id="KW-0812">Transmembrane</keyword>
<reference evidence="3" key="1">
    <citation type="submission" date="2020-08" db="EMBL/GenBank/DDBJ databases">
        <title>Genome public.</title>
        <authorList>
            <person name="Liu C."/>
            <person name="Sun Q."/>
        </authorList>
    </citation>
    <scope>NUCLEOTIDE SEQUENCE</scope>
    <source>
        <strain evidence="3">NSJ-12</strain>
    </source>
</reference>
<dbReference type="EMBL" id="JACRSY010000006">
    <property type="protein sequence ID" value="MBC8578944.1"/>
    <property type="molecule type" value="Genomic_DNA"/>
</dbReference>
<gene>
    <name evidence="3" type="ORF">H8718_05275</name>
</gene>
<dbReference type="RefSeq" id="WP_249332110.1">
    <property type="nucleotide sequence ID" value="NZ_JACRSY010000006.1"/>
</dbReference>
<evidence type="ECO:0000256" key="2">
    <source>
        <dbReference type="SAM" id="Phobius"/>
    </source>
</evidence>
<keyword evidence="4" id="KW-1185">Reference proteome</keyword>
<dbReference type="Proteomes" id="UP000655830">
    <property type="component" value="Unassembled WGS sequence"/>
</dbReference>
<feature type="region of interest" description="Disordered" evidence="1">
    <location>
        <begin position="76"/>
        <end position="117"/>
    </location>
</feature>
<organism evidence="3 4">
    <name type="scientific">Zhenhengia yiwuensis</name>
    <dbReference type="NCBI Taxonomy" id="2763666"/>
    <lineage>
        <taxon>Bacteria</taxon>
        <taxon>Bacillati</taxon>
        <taxon>Bacillota</taxon>
        <taxon>Clostridia</taxon>
        <taxon>Lachnospirales</taxon>
        <taxon>Lachnospiraceae</taxon>
        <taxon>Zhenhengia</taxon>
    </lineage>
</organism>
<feature type="transmembrane region" description="Helical" evidence="2">
    <location>
        <begin position="7"/>
        <end position="27"/>
    </location>
</feature>
<evidence type="ECO:0000313" key="3">
    <source>
        <dbReference type="EMBL" id="MBC8578944.1"/>
    </source>
</evidence>
<accession>A0A926EEQ7</accession>
<evidence type="ECO:0000313" key="4">
    <source>
        <dbReference type="Proteomes" id="UP000655830"/>
    </source>
</evidence>
<keyword evidence="2" id="KW-0472">Membrane</keyword>
<protein>
    <submittedName>
        <fullName evidence="3">Uncharacterized protein</fullName>
    </submittedName>
</protein>
<dbReference type="AlphaFoldDB" id="A0A926EEQ7"/>
<name>A0A926EEQ7_9FIRM</name>
<feature type="compositionally biased region" description="Polar residues" evidence="1">
    <location>
        <begin position="89"/>
        <end position="107"/>
    </location>
</feature>